<evidence type="ECO:0000256" key="4">
    <source>
        <dbReference type="ARBA" id="ARBA00022723"/>
    </source>
</evidence>
<feature type="domain" description="Peptidase M16 C-terminal" evidence="9">
    <location>
        <begin position="246"/>
        <end position="426"/>
    </location>
</feature>
<evidence type="ECO:0000256" key="3">
    <source>
        <dbReference type="ARBA" id="ARBA00022670"/>
    </source>
</evidence>
<keyword evidence="14" id="KW-1185">Reference proteome</keyword>
<feature type="domain" description="Peptidase M16 middle/third" evidence="10">
    <location>
        <begin position="437"/>
        <end position="670"/>
    </location>
</feature>
<dbReference type="InterPro" id="IPR011249">
    <property type="entry name" value="Metalloenz_LuxS/M16"/>
</dbReference>
<dbReference type="SUPFAM" id="SSF63411">
    <property type="entry name" value="LuxS/MPP-like metallohydrolase"/>
    <property type="match status" value="4"/>
</dbReference>
<dbReference type="InterPro" id="IPR007863">
    <property type="entry name" value="Peptidase_M16_C"/>
</dbReference>
<dbReference type="EMBL" id="CAKKNE010000005">
    <property type="protein sequence ID" value="CAH0378249.1"/>
    <property type="molecule type" value="Genomic_DNA"/>
</dbReference>
<evidence type="ECO:0000256" key="1">
    <source>
        <dbReference type="ARBA" id="ARBA00001947"/>
    </source>
</evidence>
<evidence type="ECO:0008006" key="15">
    <source>
        <dbReference type="Google" id="ProtNLM"/>
    </source>
</evidence>
<dbReference type="InterPro" id="IPR050626">
    <property type="entry name" value="Peptidase_M16"/>
</dbReference>
<dbReference type="Pfam" id="PF16187">
    <property type="entry name" value="Peptidase_M16_M"/>
    <property type="match status" value="1"/>
</dbReference>
<evidence type="ECO:0000256" key="5">
    <source>
        <dbReference type="ARBA" id="ARBA00022801"/>
    </source>
</evidence>
<evidence type="ECO:0000256" key="7">
    <source>
        <dbReference type="ARBA" id="ARBA00023049"/>
    </source>
</evidence>
<comment type="cofactor">
    <cofactor evidence="1">
        <name>Zn(2+)</name>
        <dbReference type="ChEBI" id="CHEBI:29105"/>
    </cofactor>
</comment>
<keyword evidence="4" id="KW-0479">Metal-binding</keyword>
<evidence type="ECO:0000256" key="2">
    <source>
        <dbReference type="ARBA" id="ARBA00007261"/>
    </source>
</evidence>
<dbReference type="Proteomes" id="UP000789595">
    <property type="component" value="Unassembled WGS sequence"/>
</dbReference>
<dbReference type="EMBL" id="HBIW01010397">
    <property type="protein sequence ID" value="CAE0693430.1"/>
    <property type="molecule type" value="Transcribed_RNA"/>
</dbReference>
<evidence type="ECO:0000259" key="8">
    <source>
        <dbReference type="Pfam" id="PF00675"/>
    </source>
</evidence>
<evidence type="ECO:0000313" key="13">
    <source>
        <dbReference type="EMBL" id="CAH0378249.1"/>
    </source>
</evidence>
<gene>
    <name evidence="12" type="ORF">PCAL00307_LOCUS8866</name>
    <name evidence="13" type="ORF">PECAL_5P27650</name>
</gene>
<evidence type="ECO:0000259" key="9">
    <source>
        <dbReference type="Pfam" id="PF05193"/>
    </source>
</evidence>
<evidence type="ECO:0000313" key="14">
    <source>
        <dbReference type="Proteomes" id="UP000789595"/>
    </source>
</evidence>
<feature type="domain" description="Peptidase M16 N-terminal" evidence="8">
    <location>
        <begin position="84"/>
        <end position="221"/>
    </location>
</feature>
<name>A0A7S3ZTF9_9STRA</name>
<evidence type="ECO:0000259" key="11">
    <source>
        <dbReference type="Pfam" id="PF22456"/>
    </source>
</evidence>
<reference evidence="12" key="1">
    <citation type="submission" date="2021-01" db="EMBL/GenBank/DDBJ databases">
        <authorList>
            <person name="Corre E."/>
            <person name="Pelletier E."/>
            <person name="Niang G."/>
            <person name="Scheremetjew M."/>
            <person name="Finn R."/>
            <person name="Kale V."/>
            <person name="Holt S."/>
            <person name="Cochrane G."/>
            <person name="Meng A."/>
            <person name="Brown T."/>
            <person name="Cohen L."/>
        </authorList>
    </citation>
    <scope>NUCLEOTIDE SEQUENCE</scope>
    <source>
        <strain evidence="12">CCMP1756</strain>
    </source>
</reference>
<dbReference type="InterPro" id="IPR032632">
    <property type="entry name" value="Peptidase_M16_M"/>
</dbReference>
<evidence type="ECO:0000313" key="12">
    <source>
        <dbReference type="EMBL" id="CAE0693430.1"/>
    </source>
</evidence>
<dbReference type="OrthoDB" id="952271at2759"/>
<dbReference type="AlphaFoldDB" id="A0A7S3ZTF9"/>
<comment type="similarity">
    <text evidence="2">Belongs to the peptidase M16 family.</text>
</comment>
<dbReference type="InterPro" id="IPR054734">
    <property type="entry name" value="PqqF-like_C_4"/>
</dbReference>
<keyword evidence="3" id="KW-0645">Protease</keyword>
<dbReference type="Pfam" id="PF05193">
    <property type="entry name" value="Peptidase_M16_C"/>
    <property type="match status" value="1"/>
</dbReference>
<dbReference type="GO" id="GO:0004222">
    <property type="term" value="F:metalloendopeptidase activity"/>
    <property type="evidence" value="ECO:0007669"/>
    <property type="project" value="TreeGrafter"/>
</dbReference>
<dbReference type="PANTHER" id="PTHR43690">
    <property type="entry name" value="NARDILYSIN"/>
    <property type="match status" value="1"/>
</dbReference>
<dbReference type="GO" id="GO:0051603">
    <property type="term" value="P:proteolysis involved in protein catabolic process"/>
    <property type="evidence" value="ECO:0007669"/>
    <property type="project" value="TreeGrafter"/>
</dbReference>
<feature type="domain" description="Coenzyme PQQ synthesis protein F-like C-terminal lobe" evidence="11">
    <location>
        <begin position="874"/>
        <end position="974"/>
    </location>
</feature>
<accession>A0A7S3ZTF9</accession>
<dbReference type="Gene3D" id="3.30.830.10">
    <property type="entry name" value="Metalloenzyme, LuxS/M16 peptidase-like"/>
    <property type="match status" value="4"/>
</dbReference>
<dbReference type="FunFam" id="3.30.830.10:FF:000012">
    <property type="entry name" value="Protease 3"/>
    <property type="match status" value="1"/>
</dbReference>
<dbReference type="Pfam" id="PF22456">
    <property type="entry name" value="PqqF-like_C_4"/>
    <property type="match status" value="1"/>
</dbReference>
<dbReference type="GO" id="GO:0043171">
    <property type="term" value="P:peptide catabolic process"/>
    <property type="evidence" value="ECO:0007669"/>
    <property type="project" value="TreeGrafter"/>
</dbReference>
<evidence type="ECO:0000256" key="6">
    <source>
        <dbReference type="ARBA" id="ARBA00022833"/>
    </source>
</evidence>
<protein>
    <recommendedName>
        <fullName evidence="15">Peptidase M16 N-terminal domain-containing protein</fullName>
    </recommendedName>
</protein>
<organism evidence="12">
    <name type="scientific">Pelagomonas calceolata</name>
    <dbReference type="NCBI Taxonomy" id="35677"/>
    <lineage>
        <taxon>Eukaryota</taxon>
        <taxon>Sar</taxon>
        <taxon>Stramenopiles</taxon>
        <taxon>Ochrophyta</taxon>
        <taxon>Pelagophyceae</taxon>
        <taxon>Pelagomonadales</taxon>
        <taxon>Pelagomonadaceae</taxon>
        <taxon>Pelagomonas</taxon>
    </lineage>
</organism>
<dbReference type="GO" id="GO:0005829">
    <property type="term" value="C:cytosol"/>
    <property type="evidence" value="ECO:0007669"/>
    <property type="project" value="TreeGrafter"/>
</dbReference>
<evidence type="ECO:0000259" key="10">
    <source>
        <dbReference type="Pfam" id="PF16187"/>
    </source>
</evidence>
<keyword evidence="5" id="KW-0378">Hydrolase</keyword>
<dbReference type="GO" id="GO:0046872">
    <property type="term" value="F:metal ion binding"/>
    <property type="evidence" value="ECO:0007669"/>
    <property type="project" value="UniProtKB-KW"/>
</dbReference>
<dbReference type="GO" id="GO:0005739">
    <property type="term" value="C:mitochondrion"/>
    <property type="evidence" value="ECO:0007669"/>
    <property type="project" value="TreeGrafter"/>
</dbReference>
<dbReference type="Pfam" id="PF00675">
    <property type="entry name" value="Peptidase_M16"/>
    <property type="match status" value="1"/>
</dbReference>
<reference evidence="13" key="2">
    <citation type="submission" date="2021-11" db="EMBL/GenBank/DDBJ databases">
        <authorList>
            <consortium name="Genoscope - CEA"/>
            <person name="William W."/>
        </authorList>
    </citation>
    <scope>NUCLEOTIDE SEQUENCE</scope>
</reference>
<keyword evidence="6" id="KW-0862">Zinc</keyword>
<sequence>MAWQACYALITTALITESTRPRHTPSLGFKHNIVRRPLRPLTATTLTTAPSSTTEILVDDSAFKRPAVDSRQYRLLKLANGLEVALVSDRDADEAGAALSVKAGSFDDTLLGLAHFHEHMLFLGTQKYPQEDEYEKYLSSNGGGCNAWTSDDTTCYYFNVNAASLEGALDRLAQFFVAPTLEKDAVEREVKAVDSEYRMALQDDSWRLHSVLKATAKQDHPFSRFSTGSEQTLLEKAGGVDGLHSELKKWNRAYYNSANMRLAVVGRESLEELEQLVTADGRFGAIPSGDLPSRELGPAWTSDETQTRVRVSPVRDLRSLQLLFPLPPRKALRESDGDIKPNPEVLVSHLLGHEGRDTLHSLLRDKGWVDSLTCGAAVANDGGQLFELAVDLTDAGDEHCEEVLDLLWSWVGVVRRASSQELETANQELRDLGDVKFDFSERSSAATMASDVADALWEHPSQPVAGPALVGPYSDDATRVVLDALVPENCVVFDVRSSHDDSELVSRERWHGASYDEASLEDNEVKRWSEKMEATDSSLKLPLPNKFAAKASPLLPAGKGIVRLSNTPEATTLWKRSDYARAPESVPRVPKTASIALFRFKEPSTAVELARDRAFCGALMQSLNHDAYDAHLAGLSFTVEAARRGLEVRVSGFDARASEAFQLVAERLTQALSGKKCGFEDEAAGTRAFLADAEDLARRCADSIRDDPIRLAGGWARRAVDSDSDVVDVDSVGEASGKLSEEDVAAAASDLSRRLSSAHLEIYVAGNVDTEWALSFAEKARNIAPPSEDASRPQPETALKLPVGDTVLELRALSEDSERKQTLFAGDGDAPPSSEGDPNCAVEMVFQVGRAGDDENAAENGWSSANARDGAATLLGRIAQSSAFDRLRTKEQLGYLVDAGLDVIEGAVSLRCGVQSATGLDPKGLEERIESWTVALREEISNMSDEEVASQAQGLATELLQRPGALRDVVSRDWHEVSTGRRRFSHVETRAASLLEVSKQDLLKLVDDHLLSDKRRVLRTRVYAAGDDRDGTCDPDGWTVLRTRAELRKWKDRADYWPPAVRWDEGGVGAPAD</sequence>
<dbReference type="PANTHER" id="PTHR43690:SF18">
    <property type="entry name" value="INSULIN-DEGRADING ENZYME-RELATED"/>
    <property type="match status" value="1"/>
</dbReference>
<keyword evidence="7" id="KW-0482">Metalloprotease</keyword>
<dbReference type="InterPro" id="IPR011765">
    <property type="entry name" value="Pept_M16_N"/>
</dbReference>
<proteinExistence type="inferred from homology"/>